<keyword evidence="2" id="KW-1133">Transmembrane helix</keyword>
<evidence type="ECO:0000313" key="4">
    <source>
        <dbReference type="Proteomes" id="UP000287224"/>
    </source>
</evidence>
<reference evidence="4" key="1">
    <citation type="submission" date="2018-12" db="EMBL/GenBank/DDBJ databases">
        <title>Tengunoibacter tsumagoiensis gen. nov., sp. nov., Dictyobacter kobayashii sp. nov., D. alpinus sp. nov., and D. joshuensis sp. nov. and description of Dictyobacteraceae fam. nov. within the order Ktedonobacterales isolated from Tengu-no-mugimeshi.</title>
        <authorList>
            <person name="Wang C.M."/>
            <person name="Zheng Y."/>
            <person name="Sakai Y."/>
            <person name="Toyoda A."/>
            <person name="Minakuchi Y."/>
            <person name="Abe K."/>
            <person name="Yokota A."/>
            <person name="Yabe S."/>
        </authorList>
    </citation>
    <scope>NUCLEOTIDE SEQUENCE [LARGE SCALE GENOMIC DNA]</scope>
    <source>
        <strain evidence="4">S-27</strain>
    </source>
</reference>
<keyword evidence="2" id="KW-0472">Membrane</keyword>
<keyword evidence="4" id="KW-1185">Reference proteome</keyword>
<dbReference type="Proteomes" id="UP000287224">
    <property type="component" value="Unassembled WGS sequence"/>
</dbReference>
<dbReference type="Gene3D" id="1.25.40.10">
    <property type="entry name" value="Tetratricopeptide repeat domain"/>
    <property type="match status" value="1"/>
</dbReference>
<evidence type="ECO:0000256" key="2">
    <source>
        <dbReference type="SAM" id="Phobius"/>
    </source>
</evidence>
<evidence type="ECO:0000313" key="3">
    <source>
        <dbReference type="EMBL" id="GCE03016.1"/>
    </source>
</evidence>
<name>A0A401Z878_9CHLR</name>
<feature type="repeat" description="TPR" evidence="1">
    <location>
        <begin position="398"/>
        <end position="431"/>
    </location>
</feature>
<sequence>MLIASLCSWFNNPSGTRLMAWQMPVDLGWQLSLPAFNYGVLCASCALYIFSITYQSWRALRAEQSADPVRVLTAPDSIPDHCYVRAMLLCLVPPALFLFQFLCSDMVTIAEVTRQQVQLELARSHLGYAATPEYTPILPFLLDSSQLPDRFAILTDQLDIGWFIPLFSAGILLMARAFLPLRLRLVETAIAYRRPPRRGRFGMFALALLLGAIIFGRAPAAMASQAQAGHLLSIGDYSGALKWLDAARLLNPELDQLVAYHLARGEAWFYLHPEQPNAESRAYLGHYYRAQKDFYTSYQTMLTAWHTYQHTSWLQDEVSLSLAQMAEVSAPLKGTPKDHLAHDEPALPWLNELLQINQNNFYAQFTVGRILYDLGDYAGCEAHMRMVLNISPGAEMQSAAYTYIALSRFDLGDNNNAREYLYKAQDLDPAYRNNTARQHMSGMR</sequence>
<feature type="transmembrane region" description="Helical" evidence="2">
    <location>
        <begin position="160"/>
        <end position="179"/>
    </location>
</feature>
<keyword evidence="2" id="KW-0812">Transmembrane</keyword>
<feature type="transmembrane region" description="Helical" evidence="2">
    <location>
        <begin position="82"/>
        <end position="102"/>
    </location>
</feature>
<protein>
    <submittedName>
        <fullName evidence="3">Uncharacterized protein</fullName>
    </submittedName>
</protein>
<organism evidence="3 4">
    <name type="scientific">Dictyobacter aurantiacus</name>
    <dbReference type="NCBI Taxonomy" id="1936993"/>
    <lineage>
        <taxon>Bacteria</taxon>
        <taxon>Bacillati</taxon>
        <taxon>Chloroflexota</taxon>
        <taxon>Ktedonobacteria</taxon>
        <taxon>Ktedonobacterales</taxon>
        <taxon>Dictyobacteraceae</taxon>
        <taxon>Dictyobacter</taxon>
    </lineage>
</organism>
<dbReference type="PROSITE" id="PS50005">
    <property type="entry name" value="TPR"/>
    <property type="match status" value="1"/>
</dbReference>
<feature type="transmembrane region" description="Helical" evidence="2">
    <location>
        <begin position="200"/>
        <end position="218"/>
    </location>
</feature>
<evidence type="ECO:0000256" key="1">
    <source>
        <dbReference type="PROSITE-ProRule" id="PRU00339"/>
    </source>
</evidence>
<dbReference type="AlphaFoldDB" id="A0A401Z878"/>
<accession>A0A401Z878</accession>
<gene>
    <name evidence="3" type="ORF">KDAU_03450</name>
</gene>
<proteinExistence type="predicted"/>
<dbReference type="InterPro" id="IPR011990">
    <property type="entry name" value="TPR-like_helical_dom_sf"/>
</dbReference>
<keyword evidence="1" id="KW-0802">TPR repeat</keyword>
<comment type="caution">
    <text evidence="3">The sequence shown here is derived from an EMBL/GenBank/DDBJ whole genome shotgun (WGS) entry which is preliminary data.</text>
</comment>
<dbReference type="SMART" id="SM00028">
    <property type="entry name" value="TPR"/>
    <property type="match status" value="3"/>
</dbReference>
<dbReference type="EMBL" id="BIFQ01000001">
    <property type="protein sequence ID" value="GCE03016.1"/>
    <property type="molecule type" value="Genomic_DNA"/>
</dbReference>
<dbReference type="SUPFAM" id="SSF48452">
    <property type="entry name" value="TPR-like"/>
    <property type="match status" value="1"/>
</dbReference>
<feature type="transmembrane region" description="Helical" evidence="2">
    <location>
        <begin position="36"/>
        <end position="54"/>
    </location>
</feature>
<dbReference type="InterPro" id="IPR019734">
    <property type="entry name" value="TPR_rpt"/>
</dbReference>